<dbReference type="STRING" id="206506.AAV32_00620"/>
<sequence length="306" mass="32471">MPPSPPASSAPASRPNVPAASGLPAQWEAATLSAALQFEMRSAHTGRQYRILIGLPGEPAPATGYPTLWMLDGSASFPLASASLGRAVRHVPEARRPAPPAMPAGLTIAVAHAGACNFDVDARACDYTPEPDGAPGDLLSPAFGGAAAFRRFLVEELRPLIAARFPLDASRHTLFGFSYGGLFTVDTLCTAPAHFQRYWAASPSLWFSDALPMRRLRESARLPAGQVARIMLTVGREEQFPAAALPPERLAHLERRAMVGHVSEAAALLATANPGVTVQSIIAADHDHFDMLMHGARRAIAFAFGD</sequence>
<protein>
    <recommendedName>
        <fullName evidence="6">Esterase</fullName>
    </recommendedName>
</protein>
<dbReference type="Pfam" id="PF00756">
    <property type="entry name" value="Esterase"/>
    <property type="match status" value="1"/>
</dbReference>
<dbReference type="PANTHER" id="PTHR40841">
    <property type="entry name" value="SIDEROPHORE TRIACETYLFUSARININE C ESTERASE"/>
    <property type="match status" value="1"/>
</dbReference>
<evidence type="ECO:0000256" key="1">
    <source>
        <dbReference type="ARBA" id="ARBA00005622"/>
    </source>
</evidence>
<feature type="region of interest" description="Disordered" evidence="3">
    <location>
        <begin position="1"/>
        <end position="20"/>
    </location>
</feature>
<keyword evidence="5" id="KW-1185">Reference proteome</keyword>
<feature type="compositionally biased region" description="Low complexity" evidence="3">
    <location>
        <begin position="9"/>
        <end position="20"/>
    </location>
</feature>
<keyword evidence="2" id="KW-0378">Hydrolase</keyword>
<dbReference type="GO" id="GO:0016788">
    <property type="term" value="F:hydrolase activity, acting on ester bonds"/>
    <property type="evidence" value="ECO:0007669"/>
    <property type="project" value="TreeGrafter"/>
</dbReference>
<dbReference type="InterPro" id="IPR029058">
    <property type="entry name" value="AB_hydrolase_fold"/>
</dbReference>
<dbReference type="AlphaFoldDB" id="A0A171KWZ2"/>
<dbReference type="InterPro" id="IPR052558">
    <property type="entry name" value="Siderophore_Hydrolase_D"/>
</dbReference>
<evidence type="ECO:0000256" key="2">
    <source>
        <dbReference type="ARBA" id="ARBA00022801"/>
    </source>
</evidence>
<name>A0A171KWZ2_9BURK</name>
<evidence type="ECO:0008006" key="6">
    <source>
        <dbReference type="Google" id="ProtNLM"/>
    </source>
</evidence>
<dbReference type="PANTHER" id="PTHR40841:SF2">
    <property type="entry name" value="SIDEROPHORE-DEGRADING ESTERASE (EUROFUNG)"/>
    <property type="match status" value="1"/>
</dbReference>
<dbReference type="Proteomes" id="UP000078084">
    <property type="component" value="Unassembled WGS sequence"/>
</dbReference>
<gene>
    <name evidence="4" type="ORF">AAV32_00620</name>
</gene>
<comment type="caution">
    <text evidence="4">The sequence shown here is derived from an EMBL/GenBank/DDBJ whole genome shotgun (WGS) entry which is preliminary data.</text>
</comment>
<comment type="similarity">
    <text evidence="1">Belongs to the esterase D family.</text>
</comment>
<accession>A0A171KWZ2</accession>
<evidence type="ECO:0000256" key="3">
    <source>
        <dbReference type="SAM" id="MobiDB-lite"/>
    </source>
</evidence>
<evidence type="ECO:0000313" key="4">
    <source>
        <dbReference type="EMBL" id="KKO73409.1"/>
    </source>
</evidence>
<dbReference type="EMBL" id="LBNE01000001">
    <property type="protein sequence ID" value="KKO73409.1"/>
    <property type="molecule type" value="Genomic_DNA"/>
</dbReference>
<dbReference type="Gene3D" id="3.40.50.1820">
    <property type="entry name" value="alpha/beta hydrolase"/>
    <property type="match status" value="1"/>
</dbReference>
<reference evidence="4 5" key="1">
    <citation type="submission" date="2015-04" db="EMBL/GenBank/DDBJ databases">
        <title>Genome sequence of Kerstersia gyiorum CG1.</title>
        <authorList>
            <person name="Greninger A.L."/>
            <person name="Kozyreva V."/>
            <person name="Chaturvedi V."/>
        </authorList>
    </citation>
    <scope>NUCLEOTIDE SEQUENCE [LARGE SCALE GENOMIC DNA]</scope>
    <source>
        <strain evidence="4 5">CG1</strain>
    </source>
</reference>
<evidence type="ECO:0000313" key="5">
    <source>
        <dbReference type="Proteomes" id="UP000078084"/>
    </source>
</evidence>
<dbReference type="InterPro" id="IPR000801">
    <property type="entry name" value="Esterase-like"/>
</dbReference>
<organism evidence="4 5">
    <name type="scientific">Kerstersia gyiorum</name>
    <dbReference type="NCBI Taxonomy" id="206506"/>
    <lineage>
        <taxon>Bacteria</taxon>
        <taxon>Pseudomonadati</taxon>
        <taxon>Pseudomonadota</taxon>
        <taxon>Betaproteobacteria</taxon>
        <taxon>Burkholderiales</taxon>
        <taxon>Alcaligenaceae</taxon>
        <taxon>Kerstersia</taxon>
    </lineage>
</organism>
<dbReference type="SUPFAM" id="SSF53474">
    <property type="entry name" value="alpha/beta-Hydrolases"/>
    <property type="match status" value="1"/>
</dbReference>
<proteinExistence type="inferred from homology"/>